<dbReference type="GO" id="GO:0007165">
    <property type="term" value="P:signal transduction"/>
    <property type="evidence" value="ECO:0007669"/>
    <property type="project" value="TreeGrafter"/>
</dbReference>
<organism evidence="8">
    <name type="scientific">freshwater metagenome</name>
    <dbReference type="NCBI Taxonomy" id="449393"/>
    <lineage>
        <taxon>unclassified sequences</taxon>
        <taxon>metagenomes</taxon>
        <taxon>ecological metagenomes</taxon>
    </lineage>
</organism>
<dbReference type="PRINTS" id="PR00377">
    <property type="entry name" value="IMPHPHTASES"/>
</dbReference>
<evidence type="ECO:0000313" key="8">
    <source>
        <dbReference type="EMBL" id="CAB5029151.1"/>
    </source>
</evidence>
<keyword evidence="3" id="KW-0378">Hydrolase</keyword>
<evidence type="ECO:0000256" key="4">
    <source>
        <dbReference type="ARBA" id="ARBA00022842"/>
    </source>
</evidence>
<dbReference type="PANTHER" id="PTHR20854:SF4">
    <property type="entry name" value="INOSITOL-1-MONOPHOSPHATASE-RELATED"/>
    <property type="match status" value="1"/>
</dbReference>
<dbReference type="EMBL" id="CAFBLY010000035">
    <property type="protein sequence ID" value="CAB4882737.1"/>
    <property type="molecule type" value="Genomic_DNA"/>
</dbReference>
<evidence type="ECO:0000313" key="5">
    <source>
        <dbReference type="EMBL" id="CAB4756827.1"/>
    </source>
</evidence>
<dbReference type="InterPro" id="IPR020583">
    <property type="entry name" value="Inositol_monoP_metal-BS"/>
</dbReference>
<dbReference type="GO" id="GO:0046872">
    <property type="term" value="F:metal ion binding"/>
    <property type="evidence" value="ECO:0007669"/>
    <property type="project" value="UniProtKB-KW"/>
</dbReference>
<name>A0A6J7RK46_9ZZZZ</name>
<proteinExistence type="predicted"/>
<gene>
    <name evidence="5" type="ORF">UFOPK2842_00716</name>
    <name evidence="6" type="ORF">UFOPK3124_00579</name>
    <name evidence="7" type="ORF">UFOPK3480_00572</name>
    <name evidence="8" type="ORF">UFOPK4165_00489</name>
</gene>
<dbReference type="InterPro" id="IPR000760">
    <property type="entry name" value="Inositol_monophosphatase-like"/>
</dbReference>
<protein>
    <submittedName>
        <fullName evidence="8">Unannotated protein</fullName>
    </submittedName>
</protein>
<dbReference type="PROSITE" id="PS00629">
    <property type="entry name" value="IMP_1"/>
    <property type="match status" value="1"/>
</dbReference>
<dbReference type="Pfam" id="PF00459">
    <property type="entry name" value="Inositol_P"/>
    <property type="match status" value="1"/>
</dbReference>
<dbReference type="FunFam" id="3.30.540.10:FF:000003">
    <property type="entry name" value="Inositol-1-monophosphatase"/>
    <property type="match status" value="1"/>
</dbReference>
<evidence type="ECO:0000256" key="3">
    <source>
        <dbReference type="ARBA" id="ARBA00022801"/>
    </source>
</evidence>
<dbReference type="Gene3D" id="3.30.540.10">
    <property type="entry name" value="Fructose-1,6-Bisphosphatase, subunit A, domain 1"/>
    <property type="match status" value="1"/>
</dbReference>
<comment type="cofactor">
    <cofactor evidence="1">
        <name>Mg(2+)</name>
        <dbReference type="ChEBI" id="CHEBI:18420"/>
    </cofactor>
</comment>
<reference evidence="8" key="1">
    <citation type="submission" date="2020-05" db="EMBL/GenBank/DDBJ databases">
        <authorList>
            <person name="Chiriac C."/>
            <person name="Salcher M."/>
            <person name="Ghai R."/>
            <person name="Kavagutti S V."/>
        </authorList>
    </citation>
    <scope>NUCLEOTIDE SEQUENCE</scope>
</reference>
<keyword evidence="4" id="KW-0460">Magnesium</keyword>
<dbReference type="EMBL" id="CAFBPV010000032">
    <property type="protein sequence ID" value="CAB5029151.1"/>
    <property type="molecule type" value="Genomic_DNA"/>
</dbReference>
<keyword evidence="2" id="KW-0479">Metal-binding</keyword>
<evidence type="ECO:0000256" key="2">
    <source>
        <dbReference type="ARBA" id="ARBA00022723"/>
    </source>
</evidence>
<evidence type="ECO:0000313" key="6">
    <source>
        <dbReference type="EMBL" id="CAB4813504.1"/>
    </source>
</evidence>
<sequence length="269" mass="28836">MASTYSREADLALALKMADAADEISMARYQSQDLVITTKPDNTPVTDADKATEKALRDILGKERPDDGLVGEEFGTSGTDAKRYWVIDPIDGTKNFMRGVPSWSTLIALIERNEDGSEQIIVGIVSAPALFRRWHGALGLGAYVSLNKSAPKKIHVSGISSISDASVMYSDFNNWGEYLPKFQSLLAAAQRTRGFGDFWSHMLVAEGAAEIALEIGVALWDMAAISIIVTEAGGRFSSIDGVDGPGHGSGLSTNSAIHSQALDAMRVKP</sequence>
<dbReference type="AlphaFoldDB" id="A0A6J7RK46"/>
<evidence type="ECO:0000256" key="1">
    <source>
        <dbReference type="ARBA" id="ARBA00001946"/>
    </source>
</evidence>
<dbReference type="GO" id="GO:0006020">
    <property type="term" value="P:inositol metabolic process"/>
    <property type="evidence" value="ECO:0007669"/>
    <property type="project" value="TreeGrafter"/>
</dbReference>
<dbReference type="EMBL" id="CAFAAY010000031">
    <property type="protein sequence ID" value="CAB4813504.1"/>
    <property type="molecule type" value="Genomic_DNA"/>
</dbReference>
<dbReference type="Gene3D" id="3.40.190.80">
    <property type="match status" value="1"/>
</dbReference>
<dbReference type="PANTHER" id="PTHR20854">
    <property type="entry name" value="INOSITOL MONOPHOSPHATASE"/>
    <property type="match status" value="1"/>
</dbReference>
<dbReference type="GO" id="GO:0008934">
    <property type="term" value="F:inositol monophosphate 1-phosphatase activity"/>
    <property type="evidence" value="ECO:0007669"/>
    <property type="project" value="TreeGrafter"/>
</dbReference>
<evidence type="ECO:0000313" key="7">
    <source>
        <dbReference type="EMBL" id="CAB4882737.1"/>
    </source>
</evidence>
<dbReference type="SUPFAM" id="SSF56655">
    <property type="entry name" value="Carbohydrate phosphatase"/>
    <property type="match status" value="1"/>
</dbReference>
<accession>A0A6J7RK46</accession>
<dbReference type="EMBL" id="CAEZZI010000060">
    <property type="protein sequence ID" value="CAB4756827.1"/>
    <property type="molecule type" value="Genomic_DNA"/>
</dbReference>